<protein>
    <recommendedName>
        <fullName evidence="3">tRNA threonylcarbamoyladenosine biosynthesis protein TsaE</fullName>
    </recommendedName>
    <alternativeName>
        <fullName evidence="10">t(6)A37 threonylcarbamoyladenosine biosynthesis protein TsaE</fullName>
    </alternativeName>
</protein>
<gene>
    <name evidence="11" type="ORF">A2419_03245</name>
</gene>
<name>A0A1F4Y470_9BACT</name>
<dbReference type="InterPro" id="IPR003442">
    <property type="entry name" value="T6A_TsaE"/>
</dbReference>
<comment type="subcellular location">
    <subcellularLocation>
        <location evidence="1">Cytoplasm</location>
    </subcellularLocation>
</comment>
<evidence type="ECO:0000256" key="9">
    <source>
        <dbReference type="ARBA" id="ARBA00022842"/>
    </source>
</evidence>
<evidence type="ECO:0000256" key="6">
    <source>
        <dbReference type="ARBA" id="ARBA00022723"/>
    </source>
</evidence>
<keyword evidence="6" id="KW-0479">Metal-binding</keyword>
<comment type="similarity">
    <text evidence="2">Belongs to the TsaE family.</text>
</comment>
<keyword evidence="11" id="KW-0808">Transferase</keyword>
<dbReference type="GO" id="GO:0005737">
    <property type="term" value="C:cytoplasm"/>
    <property type="evidence" value="ECO:0007669"/>
    <property type="project" value="UniProtKB-SubCell"/>
</dbReference>
<dbReference type="GO" id="GO:0046872">
    <property type="term" value="F:metal ion binding"/>
    <property type="evidence" value="ECO:0007669"/>
    <property type="project" value="UniProtKB-KW"/>
</dbReference>
<evidence type="ECO:0000256" key="3">
    <source>
        <dbReference type="ARBA" id="ARBA00019010"/>
    </source>
</evidence>
<dbReference type="InterPro" id="IPR027417">
    <property type="entry name" value="P-loop_NTPase"/>
</dbReference>
<keyword evidence="7" id="KW-0547">Nucleotide-binding</keyword>
<accession>A0A1F4Y470</accession>
<keyword evidence="4" id="KW-0963">Cytoplasm</keyword>
<dbReference type="PANTHER" id="PTHR33540:SF2">
    <property type="entry name" value="TRNA THREONYLCARBAMOYLADENOSINE BIOSYNTHESIS PROTEIN TSAE"/>
    <property type="match status" value="1"/>
</dbReference>
<dbReference type="GO" id="GO:0002949">
    <property type="term" value="P:tRNA threonylcarbamoyladenosine modification"/>
    <property type="evidence" value="ECO:0007669"/>
    <property type="project" value="InterPro"/>
</dbReference>
<dbReference type="STRING" id="1797247.A2419_03245"/>
<dbReference type="Gene3D" id="3.40.50.300">
    <property type="entry name" value="P-loop containing nucleotide triphosphate hydrolases"/>
    <property type="match status" value="1"/>
</dbReference>
<dbReference type="Pfam" id="PF02367">
    <property type="entry name" value="TsaE"/>
    <property type="match status" value="1"/>
</dbReference>
<evidence type="ECO:0000256" key="4">
    <source>
        <dbReference type="ARBA" id="ARBA00022490"/>
    </source>
</evidence>
<proteinExistence type="inferred from homology"/>
<keyword evidence="9" id="KW-0460">Magnesium</keyword>
<evidence type="ECO:0000256" key="5">
    <source>
        <dbReference type="ARBA" id="ARBA00022694"/>
    </source>
</evidence>
<dbReference type="SUPFAM" id="SSF52540">
    <property type="entry name" value="P-loop containing nucleoside triphosphate hydrolases"/>
    <property type="match status" value="1"/>
</dbReference>
<evidence type="ECO:0000256" key="10">
    <source>
        <dbReference type="ARBA" id="ARBA00032441"/>
    </source>
</evidence>
<dbReference type="GO" id="GO:0016740">
    <property type="term" value="F:transferase activity"/>
    <property type="evidence" value="ECO:0007669"/>
    <property type="project" value="UniProtKB-KW"/>
</dbReference>
<dbReference type="PANTHER" id="PTHR33540">
    <property type="entry name" value="TRNA THREONYLCARBAMOYLADENOSINE BIOSYNTHESIS PROTEIN TSAE"/>
    <property type="match status" value="1"/>
</dbReference>
<dbReference type="EMBL" id="MEXB01000004">
    <property type="protein sequence ID" value="OGC88749.1"/>
    <property type="molecule type" value="Genomic_DNA"/>
</dbReference>
<evidence type="ECO:0000256" key="8">
    <source>
        <dbReference type="ARBA" id="ARBA00022840"/>
    </source>
</evidence>
<evidence type="ECO:0000256" key="2">
    <source>
        <dbReference type="ARBA" id="ARBA00007599"/>
    </source>
</evidence>
<keyword evidence="5" id="KW-0819">tRNA processing</keyword>
<reference evidence="11 12" key="1">
    <citation type="journal article" date="2016" name="Nat. Commun.">
        <title>Thousands of microbial genomes shed light on interconnected biogeochemical processes in an aquifer system.</title>
        <authorList>
            <person name="Anantharaman K."/>
            <person name="Brown C.T."/>
            <person name="Hug L.A."/>
            <person name="Sharon I."/>
            <person name="Castelle C.J."/>
            <person name="Probst A.J."/>
            <person name="Thomas B.C."/>
            <person name="Singh A."/>
            <person name="Wilkins M.J."/>
            <person name="Karaoz U."/>
            <person name="Brodie E.L."/>
            <person name="Williams K.H."/>
            <person name="Hubbard S.S."/>
            <person name="Banfield J.F."/>
        </authorList>
    </citation>
    <scope>NUCLEOTIDE SEQUENCE [LARGE SCALE GENOMIC DNA]</scope>
</reference>
<sequence>MKVKKEGLGELVREVLASVKLASASATVVALKGDLGAGKTTFTQELAKQLGITDAVQSPTYVLMKSYPINFNGFTKLIHIDAYRLEKPEEFSALQPETFLHNPENLVVIEWPERVEGVLPTRDLLINFTHTDSEEERYIEVV</sequence>
<dbReference type="AlphaFoldDB" id="A0A1F4Y470"/>
<evidence type="ECO:0000313" key="11">
    <source>
        <dbReference type="EMBL" id="OGC88749.1"/>
    </source>
</evidence>
<organism evidence="11 12">
    <name type="scientific">Candidatus Adlerbacteria bacterium RIFOXYC1_FULL_48_26</name>
    <dbReference type="NCBI Taxonomy" id="1797247"/>
    <lineage>
        <taxon>Bacteria</taxon>
        <taxon>Candidatus Adleribacteriota</taxon>
    </lineage>
</organism>
<evidence type="ECO:0000256" key="1">
    <source>
        <dbReference type="ARBA" id="ARBA00004496"/>
    </source>
</evidence>
<dbReference type="Proteomes" id="UP000176568">
    <property type="component" value="Unassembled WGS sequence"/>
</dbReference>
<comment type="caution">
    <text evidence="11">The sequence shown here is derived from an EMBL/GenBank/DDBJ whole genome shotgun (WGS) entry which is preliminary data.</text>
</comment>
<dbReference type="CDD" id="cd02019">
    <property type="entry name" value="NK"/>
    <property type="match status" value="1"/>
</dbReference>
<dbReference type="NCBIfam" id="TIGR00150">
    <property type="entry name" value="T6A_YjeE"/>
    <property type="match status" value="1"/>
</dbReference>
<dbReference type="GO" id="GO:0005524">
    <property type="term" value="F:ATP binding"/>
    <property type="evidence" value="ECO:0007669"/>
    <property type="project" value="UniProtKB-KW"/>
</dbReference>
<evidence type="ECO:0000256" key="7">
    <source>
        <dbReference type="ARBA" id="ARBA00022741"/>
    </source>
</evidence>
<evidence type="ECO:0000313" key="12">
    <source>
        <dbReference type="Proteomes" id="UP000176568"/>
    </source>
</evidence>
<keyword evidence="8" id="KW-0067">ATP-binding</keyword>